<comment type="caution">
    <text evidence="2">The sequence shown here is derived from an EMBL/GenBank/DDBJ whole genome shotgun (WGS) entry which is preliminary data.</text>
</comment>
<name>A0A3S1HGF3_ELYCH</name>
<dbReference type="OrthoDB" id="10469761at2759"/>
<keyword evidence="1" id="KW-0732">Signal</keyword>
<dbReference type="EMBL" id="RQTK01000484">
    <property type="protein sequence ID" value="RUS78877.1"/>
    <property type="molecule type" value="Genomic_DNA"/>
</dbReference>
<keyword evidence="3" id="KW-1185">Reference proteome</keyword>
<organism evidence="2 3">
    <name type="scientific">Elysia chlorotica</name>
    <name type="common">Eastern emerald elysia</name>
    <name type="synonym">Sea slug</name>
    <dbReference type="NCBI Taxonomy" id="188477"/>
    <lineage>
        <taxon>Eukaryota</taxon>
        <taxon>Metazoa</taxon>
        <taxon>Spiralia</taxon>
        <taxon>Lophotrochozoa</taxon>
        <taxon>Mollusca</taxon>
        <taxon>Gastropoda</taxon>
        <taxon>Heterobranchia</taxon>
        <taxon>Euthyneura</taxon>
        <taxon>Panpulmonata</taxon>
        <taxon>Sacoglossa</taxon>
        <taxon>Placobranchoidea</taxon>
        <taxon>Plakobranchidae</taxon>
        <taxon>Elysia</taxon>
    </lineage>
</organism>
<reference evidence="2 3" key="1">
    <citation type="submission" date="2019-01" db="EMBL/GenBank/DDBJ databases">
        <title>A draft genome assembly of the solar-powered sea slug Elysia chlorotica.</title>
        <authorList>
            <person name="Cai H."/>
            <person name="Li Q."/>
            <person name="Fang X."/>
            <person name="Li J."/>
            <person name="Curtis N.E."/>
            <person name="Altenburger A."/>
            <person name="Shibata T."/>
            <person name="Feng M."/>
            <person name="Maeda T."/>
            <person name="Schwartz J.A."/>
            <person name="Shigenobu S."/>
            <person name="Lundholm N."/>
            <person name="Nishiyama T."/>
            <person name="Yang H."/>
            <person name="Hasebe M."/>
            <person name="Li S."/>
            <person name="Pierce S.K."/>
            <person name="Wang J."/>
        </authorList>
    </citation>
    <scope>NUCLEOTIDE SEQUENCE [LARGE SCALE GENOMIC DNA]</scope>
    <source>
        <strain evidence="2">EC2010</strain>
        <tissue evidence="2">Whole organism of an adult</tissue>
    </source>
</reference>
<evidence type="ECO:0000313" key="3">
    <source>
        <dbReference type="Proteomes" id="UP000271974"/>
    </source>
</evidence>
<gene>
    <name evidence="2" type="ORF">EGW08_013352</name>
</gene>
<feature type="signal peptide" evidence="1">
    <location>
        <begin position="1"/>
        <end position="29"/>
    </location>
</feature>
<evidence type="ECO:0000313" key="2">
    <source>
        <dbReference type="EMBL" id="RUS78877.1"/>
    </source>
</evidence>
<evidence type="ECO:0008006" key="4">
    <source>
        <dbReference type="Google" id="ProtNLM"/>
    </source>
</evidence>
<sequence>MLPQISRSWQSQCLFAVLCTSVLVSSLNAFSFRHEHLDDYSDHEDPCEIICMLGNLSQCVECSNVHRENLRSGSMDFQPRSTSNNGCGCCAHSRNPNSFCCQTCHGRNRQG</sequence>
<proteinExistence type="predicted"/>
<protein>
    <recommendedName>
        <fullName evidence="4">Laminin EGF-like domain-containing protein</fullName>
    </recommendedName>
</protein>
<dbReference type="AlphaFoldDB" id="A0A3S1HGF3"/>
<feature type="chain" id="PRO_5018753541" description="Laminin EGF-like domain-containing protein" evidence="1">
    <location>
        <begin position="30"/>
        <end position="111"/>
    </location>
</feature>
<dbReference type="Proteomes" id="UP000271974">
    <property type="component" value="Unassembled WGS sequence"/>
</dbReference>
<evidence type="ECO:0000256" key="1">
    <source>
        <dbReference type="SAM" id="SignalP"/>
    </source>
</evidence>
<accession>A0A3S1HGF3</accession>